<feature type="chain" id="PRO_5012214618" evidence="1">
    <location>
        <begin position="23"/>
        <end position="153"/>
    </location>
</feature>
<organism evidence="2 3">
    <name type="scientific">Klebsormidium nitens</name>
    <name type="common">Green alga</name>
    <name type="synonym">Ulothrix nitens</name>
    <dbReference type="NCBI Taxonomy" id="105231"/>
    <lineage>
        <taxon>Eukaryota</taxon>
        <taxon>Viridiplantae</taxon>
        <taxon>Streptophyta</taxon>
        <taxon>Klebsormidiophyceae</taxon>
        <taxon>Klebsormidiales</taxon>
        <taxon>Klebsormidiaceae</taxon>
        <taxon>Klebsormidium</taxon>
    </lineage>
</organism>
<sequence>MNEFALLSWIVLLAAFPDASECRTEPGSQVSKVAGTLATLSPGTTINAPASTVAPSPTSAPESRLSTRIRSTIMEATSPYPGTLIYIALCGTRETLTGGSCSCPGSSNIVFAGPVKMHDDIYSWQCNCSINPSCPSGVPAGECHNIAYAVCAE</sequence>
<gene>
    <name evidence="2" type="ORF">KFL_002020100</name>
</gene>
<evidence type="ECO:0000313" key="2">
    <source>
        <dbReference type="EMBL" id="GAQ84715.1"/>
    </source>
</evidence>
<keyword evidence="3" id="KW-1185">Reference proteome</keyword>
<dbReference type="Proteomes" id="UP000054558">
    <property type="component" value="Unassembled WGS sequence"/>
</dbReference>
<reference evidence="2 3" key="1">
    <citation type="journal article" date="2014" name="Nat. Commun.">
        <title>Klebsormidium flaccidum genome reveals primary factors for plant terrestrial adaptation.</title>
        <authorList>
            <person name="Hori K."/>
            <person name="Maruyama F."/>
            <person name="Fujisawa T."/>
            <person name="Togashi T."/>
            <person name="Yamamoto N."/>
            <person name="Seo M."/>
            <person name="Sato S."/>
            <person name="Yamada T."/>
            <person name="Mori H."/>
            <person name="Tajima N."/>
            <person name="Moriyama T."/>
            <person name="Ikeuchi M."/>
            <person name="Watanabe M."/>
            <person name="Wada H."/>
            <person name="Kobayashi K."/>
            <person name="Saito M."/>
            <person name="Masuda T."/>
            <person name="Sasaki-Sekimoto Y."/>
            <person name="Mashiguchi K."/>
            <person name="Awai K."/>
            <person name="Shimojima M."/>
            <person name="Masuda S."/>
            <person name="Iwai M."/>
            <person name="Nobusawa T."/>
            <person name="Narise T."/>
            <person name="Kondo S."/>
            <person name="Saito H."/>
            <person name="Sato R."/>
            <person name="Murakawa M."/>
            <person name="Ihara Y."/>
            <person name="Oshima-Yamada Y."/>
            <person name="Ohtaka K."/>
            <person name="Satoh M."/>
            <person name="Sonobe K."/>
            <person name="Ishii M."/>
            <person name="Ohtani R."/>
            <person name="Kanamori-Sato M."/>
            <person name="Honoki R."/>
            <person name="Miyazaki D."/>
            <person name="Mochizuki H."/>
            <person name="Umetsu J."/>
            <person name="Higashi K."/>
            <person name="Shibata D."/>
            <person name="Kamiya Y."/>
            <person name="Sato N."/>
            <person name="Nakamura Y."/>
            <person name="Tabata S."/>
            <person name="Ida S."/>
            <person name="Kurokawa K."/>
            <person name="Ohta H."/>
        </authorList>
    </citation>
    <scope>NUCLEOTIDE SEQUENCE [LARGE SCALE GENOMIC DNA]</scope>
    <source>
        <strain evidence="2 3">NIES-2285</strain>
    </source>
</reference>
<dbReference type="EMBL" id="DF237151">
    <property type="protein sequence ID" value="GAQ84715.1"/>
    <property type="molecule type" value="Genomic_DNA"/>
</dbReference>
<evidence type="ECO:0000256" key="1">
    <source>
        <dbReference type="SAM" id="SignalP"/>
    </source>
</evidence>
<protein>
    <submittedName>
        <fullName evidence="2">Uncharacterized protein</fullName>
    </submittedName>
</protein>
<name>A0A1Y1I1C4_KLENI</name>
<evidence type="ECO:0000313" key="3">
    <source>
        <dbReference type="Proteomes" id="UP000054558"/>
    </source>
</evidence>
<proteinExistence type="predicted"/>
<accession>A0A1Y1I1C4</accession>
<keyword evidence="1" id="KW-0732">Signal</keyword>
<dbReference type="AlphaFoldDB" id="A0A1Y1I1C4"/>
<feature type="signal peptide" evidence="1">
    <location>
        <begin position="1"/>
        <end position="22"/>
    </location>
</feature>